<feature type="transmembrane region" description="Helical" evidence="14">
    <location>
        <begin position="144"/>
        <end position="164"/>
    </location>
</feature>
<gene>
    <name evidence="15" type="primary">ND1</name>
</gene>
<dbReference type="PANTHER" id="PTHR11432:SF3">
    <property type="entry name" value="NADH-UBIQUINONE OXIDOREDUCTASE CHAIN 1"/>
    <property type="match status" value="1"/>
</dbReference>
<evidence type="ECO:0000256" key="8">
    <source>
        <dbReference type="ARBA" id="ARBA00022989"/>
    </source>
</evidence>
<evidence type="ECO:0000256" key="13">
    <source>
        <dbReference type="RuleBase" id="RU000473"/>
    </source>
</evidence>
<evidence type="ECO:0000256" key="12">
    <source>
        <dbReference type="RuleBase" id="RU000471"/>
    </source>
</evidence>
<proteinExistence type="inferred from homology"/>
<dbReference type="RefSeq" id="YP_004842317.1">
    <property type="nucleotide sequence ID" value="NC_015998.1"/>
</dbReference>
<keyword evidence="10 13" id="KW-0496">Mitochondrion</keyword>
<evidence type="ECO:0000256" key="7">
    <source>
        <dbReference type="ARBA" id="ARBA00022792"/>
    </source>
</evidence>
<accession>G1EN55</accession>
<sequence>MVLIFCQIFGIIVMILLSVAFFSLFERKMMGLIQMRKGPGKVLILGLFQPMADAMKLIAKNNSSPISSPPMIYWLIPMKFMMISLLYWMPLPVKGSWLYMQSSALFIMFSMSLSVYMIIFIGWFSNSKYSLIGGMRSVIQTISYEIVLSFGLFCMCLMCCSINLMDIVKFQQLVWLMLPLMPMLLPLLISVLAETNRTPFDLTEGESELVSGFCVEYGGLSYTLIFLSENASMLFMAVMVSIFMSNSSQMMIMLMIILFVWIRATLPRIRFDSLMQMCWVFILPSIMAMFMTIIMLM</sequence>
<geneLocation type="mitochondrion" evidence="15"/>
<protein>
    <recommendedName>
        <fullName evidence="4 13">NADH-ubiquinone oxidoreductase chain 1</fullName>
        <ecNumber evidence="13">7.1.1.2</ecNumber>
    </recommendedName>
</protein>
<evidence type="ECO:0000256" key="4">
    <source>
        <dbReference type="ARBA" id="ARBA00021009"/>
    </source>
</evidence>
<feature type="transmembrane region" description="Helical" evidence="14">
    <location>
        <begin position="6"/>
        <end position="26"/>
    </location>
</feature>
<keyword evidence="5" id="KW-0813">Transport</keyword>
<dbReference type="Pfam" id="PF00146">
    <property type="entry name" value="NADHdh"/>
    <property type="match status" value="1"/>
</dbReference>
<feature type="transmembrane region" description="Helical" evidence="14">
    <location>
        <begin position="173"/>
        <end position="193"/>
    </location>
</feature>
<keyword evidence="12" id="KW-0520">NAD</keyword>
<feature type="transmembrane region" description="Helical" evidence="14">
    <location>
        <begin position="71"/>
        <end position="91"/>
    </location>
</feature>
<dbReference type="GO" id="GO:0009060">
    <property type="term" value="P:aerobic respiration"/>
    <property type="evidence" value="ECO:0007669"/>
    <property type="project" value="TreeGrafter"/>
</dbReference>
<dbReference type="CTD" id="4535"/>
<comment type="subcellular location">
    <subcellularLocation>
        <location evidence="2 12">Mitochondrion inner membrane</location>
        <topology evidence="2 12">Multi-pass membrane protein</topology>
    </subcellularLocation>
</comment>
<feature type="transmembrane region" description="Helical" evidence="14">
    <location>
        <begin position="274"/>
        <end position="296"/>
    </location>
</feature>
<dbReference type="GO" id="GO:0003954">
    <property type="term" value="F:NADH dehydrogenase activity"/>
    <property type="evidence" value="ECO:0007669"/>
    <property type="project" value="TreeGrafter"/>
</dbReference>
<evidence type="ECO:0000256" key="3">
    <source>
        <dbReference type="ARBA" id="ARBA00010535"/>
    </source>
</evidence>
<evidence type="ECO:0000256" key="2">
    <source>
        <dbReference type="ARBA" id="ARBA00004448"/>
    </source>
</evidence>
<reference evidence="15" key="1">
    <citation type="journal article" date="2011" name="BMC Genomics">
        <title>Mitochondrial genome deletions and minicircles are common in lice (Insecta: Phthiraptera).</title>
        <authorList>
            <person name="Cameron S.L."/>
            <person name="Yoshizawa K."/>
            <person name="Mizukoshi A."/>
            <person name="Whiting M.F."/>
            <person name="Johnson K.P."/>
        </authorList>
    </citation>
    <scope>NUCLEOTIDE SEQUENCE</scope>
</reference>
<feature type="transmembrane region" description="Helical" evidence="14">
    <location>
        <begin position="234"/>
        <end position="262"/>
    </location>
</feature>
<dbReference type="PANTHER" id="PTHR11432">
    <property type="entry name" value="NADH DEHYDROGENASE SUBUNIT 1"/>
    <property type="match status" value="1"/>
</dbReference>
<keyword evidence="6 12" id="KW-0812">Transmembrane</keyword>
<dbReference type="AlphaFoldDB" id="G1EN55"/>
<evidence type="ECO:0000256" key="10">
    <source>
        <dbReference type="ARBA" id="ARBA00023128"/>
    </source>
</evidence>
<comment type="function">
    <text evidence="1">Core subunit of the mitochondrial membrane respiratory chain NADH dehydrogenase (Complex I) that is believed to belong to the minimal assembly required for catalysis. Complex I functions in the transfer of electrons from NADH to the respiratory chain. The immediate electron acceptor for the enzyme is believed to be ubiquinone.</text>
</comment>
<dbReference type="PROSITE" id="PS00668">
    <property type="entry name" value="COMPLEX1_ND1_2"/>
    <property type="match status" value="1"/>
</dbReference>
<evidence type="ECO:0000256" key="11">
    <source>
        <dbReference type="ARBA" id="ARBA00023136"/>
    </source>
</evidence>
<dbReference type="GO" id="GO:0005743">
    <property type="term" value="C:mitochondrial inner membrane"/>
    <property type="evidence" value="ECO:0007669"/>
    <property type="project" value="UniProtKB-SubCell"/>
</dbReference>
<name>G1EN55_9NEOP</name>
<dbReference type="GO" id="GO:0008137">
    <property type="term" value="F:NADH dehydrogenase (ubiquinone) activity"/>
    <property type="evidence" value="ECO:0007669"/>
    <property type="project" value="UniProtKB-EC"/>
</dbReference>
<dbReference type="GeneID" id="11123344"/>
<dbReference type="InterPro" id="IPR018086">
    <property type="entry name" value="NADH_UbQ_OxRdtase_su1_CS"/>
</dbReference>
<evidence type="ECO:0000256" key="5">
    <source>
        <dbReference type="ARBA" id="ARBA00022448"/>
    </source>
</evidence>
<dbReference type="EC" id="7.1.1.2" evidence="13"/>
<keyword evidence="11 14" id="KW-0472">Membrane</keyword>
<keyword evidence="9 13" id="KW-0830">Ubiquinone</keyword>
<evidence type="ECO:0000256" key="1">
    <source>
        <dbReference type="ARBA" id="ARBA00003257"/>
    </source>
</evidence>
<keyword evidence="8 14" id="KW-1133">Transmembrane helix</keyword>
<dbReference type="EMBL" id="JN121999">
    <property type="protein sequence ID" value="AEM23857.1"/>
    <property type="molecule type" value="Genomic_DNA"/>
</dbReference>
<comment type="catalytic activity">
    <reaction evidence="13">
        <text>a ubiquinone + NADH + 5 H(+)(in) = a ubiquinol + NAD(+) + 4 H(+)(out)</text>
        <dbReference type="Rhea" id="RHEA:29091"/>
        <dbReference type="Rhea" id="RHEA-COMP:9565"/>
        <dbReference type="Rhea" id="RHEA-COMP:9566"/>
        <dbReference type="ChEBI" id="CHEBI:15378"/>
        <dbReference type="ChEBI" id="CHEBI:16389"/>
        <dbReference type="ChEBI" id="CHEBI:17976"/>
        <dbReference type="ChEBI" id="CHEBI:57540"/>
        <dbReference type="ChEBI" id="CHEBI:57945"/>
        <dbReference type="EC" id="7.1.1.2"/>
    </reaction>
</comment>
<comment type="similarity">
    <text evidence="3 12">Belongs to the complex I subunit 1 family.</text>
</comment>
<feature type="transmembrane region" description="Helical" evidence="14">
    <location>
        <begin position="103"/>
        <end position="124"/>
    </location>
</feature>
<keyword evidence="7" id="KW-0999">Mitochondrion inner membrane</keyword>
<evidence type="ECO:0000256" key="6">
    <source>
        <dbReference type="ARBA" id="ARBA00022692"/>
    </source>
</evidence>
<evidence type="ECO:0000313" key="15">
    <source>
        <dbReference type="EMBL" id="AEM23857.1"/>
    </source>
</evidence>
<organism evidence="15">
    <name type="scientific">Anaticola crassicornis</name>
    <name type="common">slender duck louse</name>
    <dbReference type="NCBI Taxonomy" id="160206"/>
    <lineage>
        <taxon>Eukaryota</taxon>
        <taxon>Metazoa</taxon>
        <taxon>Ecdysozoa</taxon>
        <taxon>Arthropoda</taxon>
        <taxon>Hexapoda</taxon>
        <taxon>Insecta</taxon>
        <taxon>Pterygota</taxon>
        <taxon>Neoptera</taxon>
        <taxon>Paraneoptera</taxon>
        <taxon>Psocodea</taxon>
        <taxon>Troctomorpha</taxon>
        <taxon>Phthiraptera</taxon>
        <taxon>Ischnocera</taxon>
        <taxon>Philopteridae</taxon>
        <taxon>Anaticola</taxon>
    </lineage>
</organism>
<evidence type="ECO:0000256" key="14">
    <source>
        <dbReference type="SAM" id="Phobius"/>
    </source>
</evidence>
<dbReference type="InterPro" id="IPR001694">
    <property type="entry name" value="NADH_UbQ_OxRdtase_su1/FPO"/>
</dbReference>
<evidence type="ECO:0000256" key="9">
    <source>
        <dbReference type="ARBA" id="ARBA00023075"/>
    </source>
</evidence>